<evidence type="ECO:0000313" key="5">
    <source>
        <dbReference type="Proteomes" id="UP000829685"/>
    </source>
</evidence>
<dbReference type="AlphaFoldDB" id="A0A9P9WVZ3"/>
<dbReference type="InterPro" id="IPR050613">
    <property type="entry name" value="Sec_Metabolite_Reg"/>
</dbReference>
<evidence type="ECO:0000256" key="2">
    <source>
        <dbReference type="ARBA" id="ARBA00023242"/>
    </source>
</evidence>
<accession>A0A9P9WVZ3</accession>
<name>A0A9P9WVZ3_9PEZI</name>
<dbReference type="PANTHER" id="PTHR31001">
    <property type="entry name" value="UNCHARACTERIZED TRANSCRIPTIONAL REGULATORY PROTEIN"/>
    <property type="match status" value="1"/>
</dbReference>
<comment type="subcellular location">
    <subcellularLocation>
        <location evidence="1">Nucleus</location>
    </subcellularLocation>
</comment>
<dbReference type="GO" id="GO:0003677">
    <property type="term" value="F:DNA binding"/>
    <property type="evidence" value="ECO:0007669"/>
    <property type="project" value="InterPro"/>
</dbReference>
<gene>
    <name evidence="4" type="ORF">JX265_001682</name>
</gene>
<evidence type="ECO:0000259" key="3">
    <source>
        <dbReference type="Pfam" id="PF04082"/>
    </source>
</evidence>
<dbReference type="CDD" id="cd12148">
    <property type="entry name" value="fungal_TF_MHR"/>
    <property type="match status" value="1"/>
</dbReference>
<dbReference type="InterPro" id="IPR007219">
    <property type="entry name" value="XnlR_reg_dom"/>
</dbReference>
<evidence type="ECO:0000313" key="4">
    <source>
        <dbReference type="EMBL" id="KAI1880061.1"/>
    </source>
</evidence>
<evidence type="ECO:0000256" key="1">
    <source>
        <dbReference type="ARBA" id="ARBA00004123"/>
    </source>
</evidence>
<protein>
    <recommendedName>
        <fullName evidence="3">Xylanolytic transcriptional activator regulatory domain-containing protein</fullName>
    </recommendedName>
</protein>
<proteinExistence type="predicted"/>
<dbReference type="GO" id="GO:0008270">
    <property type="term" value="F:zinc ion binding"/>
    <property type="evidence" value="ECO:0007669"/>
    <property type="project" value="InterPro"/>
</dbReference>
<reference evidence="4" key="1">
    <citation type="submission" date="2021-03" db="EMBL/GenBank/DDBJ databases">
        <title>Revisited historic fungal species revealed as producer of novel bioactive compounds through whole genome sequencing and comparative genomics.</title>
        <authorList>
            <person name="Vignolle G.A."/>
            <person name="Hochenegger N."/>
            <person name="Mach R.L."/>
            <person name="Mach-Aigner A.R."/>
            <person name="Javad Rahimi M."/>
            <person name="Salim K.A."/>
            <person name="Chan C.M."/>
            <person name="Lim L.B.L."/>
            <person name="Cai F."/>
            <person name="Druzhinina I.S."/>
            <person name="U'Ren J.M."/>
            <person name="Derntl C."/>
        </authorList>
    </citation>
    <scope>NUCLEOTIDE SEQUENCE</scope>
    <source>
        <strain evidence="4">TUCIM 5799</strain>
    </source>
</reference>
<dbReference type="EMBL" id="JAFIMR010000003">
    <property type="protein sequence ID" value="KAI1880061.1"/>
    <property type="molecule type" value="Genomic_DNA"/>
</dbReference>
<dbReference type="Proteomes" id="UP000829685">
    <property type="component" value="Unassembled WGS sequence"/>
</dbReference>
<feature type="domain" description="Xylanolytic transcriptional activator regulatory" evidence="3">
    <location>
        <begin position="65"/>
        <end position="257"/>
    </location>
</feature>
<dbReference type="GO" id="GO:0005634">
    <property type="term" value="C:nucleus"/>
    <property type="evidence" value="ECO:0007669"/>
    <property type="project" value="UniProtKB-SubCell"/>
</dbReference>
<comment type="caution">
    <text evidence="4">The sequence shown here is derived from an EMBL/GenBank/DDBJ whole genome shotgun (WGS) entry which is preliminary data.</text>
</comment>
<sequence>MQRMFDDEEEDQEEPEKDDVAFEAVAGGLYSDPLTGAFMGAEQNLLGFHPSRDEAMFLWQTHAENVEPLCKVLHIPSVAEMVSGASRQPETVSRADECLLFAIYHFAVYSTTEDDCSKALGQSRATLLRRFRFATRQALVNVSFLKTTNMTVLQALVLFLLSSRHSCDAHTYWILTGVAVRIGQRLGLHRDGELLGLPPFEVQMRRRLFYQILPIDGFAGQMSGTGISAVPDDWDTKKPLNVNDHQIWPGMTEQPESQKGATDMIFCLARSTVGNSFGKAKRSMKRPGTDPSTGFKEAELVIDAAEADVEEMFIRYCDIINPLHFLTVGSARAGIIAMRIQIRLPKIKDRTATDAERREVFHLALKIMDTDTAAYAHESLRRYMWHIKPFFLWGSWDSLILILTSLCRPGLLSTAETDAAWKRMEEVYNNHDLLNLKRALHIAFGRLALRAWAANPPTRSLPEPNFIISLCSLLKVNLAGRSGVDNTNLVDFSAKMDTMIPVCPVPSGETDPLFVSLSNDFGDGFEHDFNLDSTDWMFWDQLIREDQAQGDQHQPGIS</sequence>
<keyword evidence="2" id="KW-0539">Nucleus</keyword>
<keyword evidence="5" id="KW-1185">Reference proteome</keyword>
<organism evidence="4 5">
    <name type="scientific">Neoarthrinium moseri</name>
    <dbReference type="NCBI Taxonomy" id="1658444"/>
    <lineage>
        <taxon>Eukaryota</taxon>
        <taxon>Fungi</taxon>
        <taxon>Dikarya</taxon>
        <taxon>Ascomycota</taxon>
        <taxon>Pezizomycotina</taxon>
        <taxon>Sordariomycetes</taxon>
        <taxon>Xylariomycetidae</taxon>
        <taxon>Amphisphaeriales</taxon>
        <taxon>Apiosporaceae</taxon>
        <taxon>Neoarthrinium</taxon>
    </lineage>
</organism>
<dbReference type="PANTHER" id="PTHR31001:SF85">
    <property type="entry name" value="ZN(II)2CYS6 TRANSCRIPTION FACTOR (EUROFUNG)"/>
    <property type="match status" value="1"/>
</dbReference>
<dbReference type="GO" id="GO:0006351">
    <property type="term" value="P:DNA-templated transcription"/>
    <property type="evidence" value="ECO:0007669"/>
    <property type="project" value="InterPro"/>
</dbReference>
<dbReference type="Pfam" id="PF04082">
    <property type="entry name" value="Fungal_trans"/>
    <property type="match status" value="1"/>
</dbReference>